<protein>
    <submittedName>
        <fullName evidence="1">Uncharacterized protein</fullName>
    </submittedName>
</protein>
<reference evidence="1" key="1">
    <citation type="submission" date="2014-11" db="EMBL/GenBank/DDBJ databases">
        <authorList>
            <person name="Amaro Gonzalez C."/>
        </authorList>
    </citation>
    <scope>NUCLEOTIDE SEQUENCE</scope>
</reference>
<dbReference type="AlphaFoldDB" id="A0A0E9X554"/>
<accession>A0A0E9X554</accession>
<proteinExistence type="predicted"/>
<organism evidence="1">
    <name type="scientific">Anguilla anguilla</name>
    <name type="common">European freshwater eel</name>
    <name type="synonym">Muraena anguilla</name>
    <dbReference type="NCBI Taxonomy" id="7936"/>
    <lineage>
        <taxon>Eukaryota</taxon>
        <taxon>Metazoa</taxon>
        <taxon>Chordata</taxon>
        <taxon>Craniata</taxon>
        <taxon>Vertebrata</taxon>
        <taxon>Euteleostomi</taxon>
        <taxon>Actinopterygii</taxon>
        <taxon>Neopterygii</taxon>
        <taxon>Teleostei</taxon>
        <taxon>Anguilliformes</taxon>
        <taxon>Anguillidae</taxon>
        <taxon>Anguilla</taxon>
    </lineage>
</organism>
<evidence type="ECO:0000313" key="1">
    <source>
        <dbReference type="EMBL" id="JAH97842.1"/>
    </source>
</evidence>
<reference evidence="1" key="2">
    <citation type="journal article" date="2015" name="Fish Shellfish Immunol.">
        <title>Early steps in the European eel (Anguilla anguilla)-Vibrio vulnificus interaction in the gills: Role of the RtxA13 toxin.</title>
        <authorList>
            <person name="Callol A."/>
            <person name="Pajuelo D."/>
            <person name="Ebbesson L."/>
            <person name="Teles M."/>
            <person name="MacKenzie S."/>
            <person name="Amaro C."/>
        </authorList>
    </citation>
    <scope>NUCLEOTIDE SEQUENCE</scope>
</reference>
<sequence length="90" mass="10564">MFLKKTLLVNYTYSQQITCRQGRERYQVHETCSAQKKTKQKKAPLEGYKMHVKEQLKDGAMNLVFLLHFQETKITFSETAYVSKVVQLTC</sequence>
<dbReference type="EMBL" id="GBXM01010735">
    <property type="protein sequence ID" value="JAH97842.1"/>
    <property type="molecule type" value="Transcribed_RNA"/>
</dbReference>
<name>A0A0E9X554_ANGAN</name>